<gene>
    <name evidence="2" type="ORF">A306_07310</name>
</gene>
<dbReference type="AlphaFoldDB" id="R7VWR7"/>
<dbReference type="InterPro" id="IPR001304">
    <property type="entry name" value="C-type_lectin-like"/>
</dbReference>
<accession>R7VWR7</accession>
<dbReference type="Gene3D" id="3.10.100.10">
    <property type="entry name" value="Mannose-Binding Protein A, subunit A"/>
    <property type="match status" value="1"/>
</dbReference>
<dbReference type="InterPro" id="IPR050111">
    <property type="entry name" value="C-type_lectin/snaclec_domain"/>
</dbReference>
<feature type="domain" description="C-type lectin" evidence="1">
    <location>
        <begin position="135"/>
        <end position="265"/>
    </location>
</feature>
<dbReference type="EMBL" id="KB375580">
    <property type="protein sequence ID" value="EMC84413.1"/>
    <property type="molecule type" value="Genomic_DNA"/>
</dbReference>
<organism evidence="2">
    <name type="scientific">Columba livia</name>
    <name type="common">Rock dove</name>
    <dbReference type="NCBI Taxonomy" id="8932"/>
    <lineage>
        <taxon>Eukaryota</taxon>
        <taxon>Metazoa</taxon>
        <taxon>Chordata</taxon>
        <taxon>Craniata</taxon>
        <taxon>Vertebrata</taxon>
        <taxon>Euteleostomi</taxon>
        <taxon>Archelosauria</taxon>
        <taxon>Archosauria</taxon>
        <taxon>Dinosauria</taxon>
        <taxon>Saurischia</taxon>
        <taxon>Theropoda</taxon>
        <taxon>Coelurosauria</taxon>
        <taxon>Aves</taxon>
        <taxon>Neognathae</taxon>
        <taxon>Neoaves</taxon>
        <taxon>Columbimorphae</taxon>
        <taxon>Columbiformes</taxon>
        <taxon>Columbidae</taxon>
        <taxon>Columba</taxon>
    </lineage>
</organism>
<reference evidence="2" key="1">
    <citation type="journal article" date="2013" name="Science">
        <title>Genomic diversity and evolution of the head crest in the rock pigeon.</title>
        <authorList>
            <person name="Shapiro M.D."/>
            <person name="Kronenberg Z."/>
            <person name="Li C."/>
            <person name="Domyan E.T."/>
            <person name="Pan H."/>
            <person name="Campbell M."/>
            <person name="Tan H."/>
            <person name="Huff C.D."/>
            <person name="Hu H."/>
            <person name="Vickrey A.I."/>
            <person name="Nielsen S.C."/>
            <person name="Stringham S.A."/>
            <person name="Hu H."/>
            <person name="Willerslev E."/>
            <person name="Gilbert M.T."/>
            <person name="Yandell M."/>
            <person name="Zhang G."/>
            <person name="Wang J."/>
        </authorList>
    </citation>
    <scope>NUCLEOTIDE SEQUENCE [LARGE SCALE GENOMIC DNA]</scope>
    <source>
        <tissue evidence="2">Blood</tissue>
    </source>
</reference>
<sequence>MEDQTLSGGTMVNPSASHTGMLQCMVGAVTVDAVDPKRGNYPTGPCYVYQLYRDGSTFLSLSRSRGLQISLHYKEMPVDSHVYSLLNMKTNSTMSAQMLEGQMAGSDVQQLQTLTLTNCNTGRFWTEDVSTAIHYQINSESALTWHQARKSYQQQNAELLSITEIHEQEYMGEELRPIKRTNGWCTYAGHCYSIQREPKLQKGALTSRKKQDGDLASVHNIAEYSFLESQLSHRKEQGCVAMGTGIAARLWDVVSCEKTANYLCEERAEGVAPPAHPVQVPAATCAEGWDGVSWTDSCFKVSLCLLQNTTNEMLKKLMFRFIAMTAKKTNPITERGMFTEGVDRTAFFIFHLKDVINETWIGLNYINSKDPELFHPTTPPVSDFIHYGNSSYSIIRSKRNREEARKACK</sequence>
<evidence type="ECO:0000313" key="2">
    <source>
        <dbReference type="EMBL" id="EMC84413.1"/>
    </source>
</evidence>
<dbReference type="InterPro" id="IPR016187">
    <property type="entry name" value="CTDL_fold"/>
</dbReference>
<evidence type="ECO:0000259" key="1">
    <source>
        <dbReference type="PROSITE" id="PS50041"/>
    </source>
</evidence>
<keyword evidence="2" id="KW-0675">Receptor</keyword>
<dbReference type="PANTHER" id="PTHR22803">
    <property type="entry name" value="MANNOSE, PHOSPHOLIPASE, LECTIN RECEPTOR RELATED"/>
    <property type="match status" value="1"/>
</dbReference>
<dbReference type="InterPro" id="IPR016186">
    <property type="entry name" value="C-type_lectin-like/link_sf"/>
</dbReference>
<protein>
    <submittedName>
        <fullName evidence="2">Macrophage mannose receptor 1-like protein 1</fullName>
    </submittedName>
</protein>
<name>R7VWR7_COLLI</name>
<dbReference type="CDD" id="cd00037">
    <property type="entry name" value="CLECT"/>
    <property type="match status" value="1"/>
</dbReference>
<proteinExistence type="predicted"/>
<dbReference type="PROSITE" id="PS50041">
    <property type="entry name" value="C_TYPE_LECTIN_2"/>
    <property type="match status" value="1"/>
</dbReference>
<dbReference type="SUPFAM" id="SSF56436">
    <property type="entry name" value="C-type lectin-like"/>
    <property type="match status" value="2"/>
</dbReference>